<protein>
    <submittedName>
        <fullName evidence="1">UPF0158 family protein</fullName>
    </submittedName>
</protein>
<organism evidence="1 2">
    <name type="scientific">Virgibacillus byunsanensis</name>
    <dbReference type="NCBI Taxonomy" id="570945"/>
    <lineage>
        <taxon>Bacteria</taxon>
        <taxon>Bacillati</taxon>
        <taxon>Bacillota</taxon>
        <taxon>Bacilli</taxon>
        <taxon>Bacillales</taxon>
        <taxon>Bacillaceae</taxon>
        <taxon>Virgibacillus</taxon>
    </lineage>
</organism>
<proteinExistence type="predicted"/>
<comment type="caution">
    <text evidence="1">The sequence shown here is derived from an EMBL/GenBank/DDBJ whole genome shotgun (WGS) entry which is preliminary data.</text>
</comment>
<dbReference type="EMBL" id="JBHTKJ010000011">
    <property type="protein sequence ID" value="MFD1037793.1"/>
    <property type="molecule type" value="Genomic_DNA"/>
</dbReference>
<sequence>MSPKVKLEDILEGMELQSEESTTLCNLKTGEIVNVLNEFLWKAEGEVDFGGLPDWQQEQMKLAYDILEHEENYTELPTDFDIHEYSMIEDFCYTVKDPKAQEILLKAIHGKGAFRRFKENAFNLELEQDWYSYRDACYKQIAIEFCERNNMEYVE</sequence>
<accession>A0ABW3LHC2</accession>
<dbReference type="InterPro" id="IPR005361">
    <property type="entry name" value="UPF0158"/>
</dbReference>
<evidence type="ECO:0000313" key="2">
    <source>
        <dbReference type="Proteomes" id="UP001597040"/>
    </source>
</evidence>
<evidence type="ECO:0000313" key="1">
    <source>
        <dbReference type="EMBL" id="MFD1037793.1"/>
    </source>
</evidence>
<reference evidence="2" key="1">
    <citation type="journal article" date="2019" name="Int. J. Syst. Evol. Microbiol.">
        <title>The Global Catalogue of Microorganisms (GCM) 10K type strain sequencing project: providing services to taxonomists for standard genome sequencing and annotation.</title>
        <authorList>
            <consortium name="The Broad Institute Genomics Platform"/>
            <consortium name="The Broad Institute Genome Sequencing Center for Infectious Disease"/>
            <person name="Wu L."/>
            <person name="Ma J."/>
        </authorList>
    </citation>
    <scope>NUCLEOTIDE SEQUENCE [LARGE SCALE GENOMIC DNA]</scope>
    <source>
        <strain evidence="2">CCUG 56754</strain>
    </source>
</reference>
<gene>
    <name evidence="1" type="ORF">ACFQ3N_05135</name>
</gene>
<name>A0ABW3LHC2_9BACI</name>
<dbReference type="RefSeq" id="WP_390360181.1">
    <property type="nucleotide sequence ID" value="NZ_JBHTKJ010000011.1"/>
</dbReference>
<dbReference type="Proteomes" id="UP001597040">
    <property type="component" value="Unassembled WGS sequence"/>
</dbReference>
<keyword evidence="2" id="KW-1185">Reference proteome</keyword>
<dbReference type="Pfam" id="PF03682">
    <property type="entry name" value="UPF0158"/>
    <property type="match status" value="1"/>
</dbReference>